<evidence type="ECO:0000256" key="6">
    <source>
        <dbReference type="SAM" id="MobiDB-lite"/>
    </source>
</evidence>
<evidence type="ECO:0000313" key="10">
    <source>
        <dbReference type="EMBL" id="KAF9465269.1"/>
    </source>
</evidence>
<evidence type="ECO:0000256" key="3">
    <source>
        <dbReference type="ARBA" id="ARBA00022763"/>
    </source>
</evidence>
<dbReference type="PANTHER" id="PTHR12135:SF0">
    <property type="entry name" value="DNA REPAIR PROTEIN COMPLEMENTING XP-C CELLS"/>
    <property type="match status" value="1"/>
</dbReference>
<dbReference type="Pfam" id="PF10405">
    <property type="entry name" value="BHD_3"/>
    <property type="match status" value="1"/>
</dbReference>
<gene>
    <name evidence="10" type="ORF">BDZ94DRAFT_1160286</name>
</gene>
<dbReference type="GO" id="GO:0006289">
    <property type="term" value="P:nucleotide-excision repair"/>
    <property type="evidence" value="ECO:0007669"/>
    <property type="project" value="InterPro"/>
</dbReference>
<dbReference type="GO" id="GO:0000111">
    <property type="term" value="C:nucleotide-excision repair factor 2 complex"/>
    <property type="evidence" value="ECO:0007669"/>
    <property type="project" value="TreeGrafter"/>
</dbReference>
<dbReference type="InterPro" id="IPR042488">
    <property type="entry name" value="Rad4_BHD3_sf"/>
</dbReference>
<dbReference type="SUPFAM" id="SSF54001">
    <property type="entry name" value="Cysteine proteinases"/>
    <property type="match status" value="1"/>
</dbReference>
<dbReference type="InterPro" id="IPR018326">
    <property type="entry name" value="Rad4_beta-hairpin_dom1"/>
</dbReference>
<reference evidence="10" key="1">
    <citation type="submission" date="2020-11" db="EMBL/GenBank/DDBJ databases">
        <authorList>
            <consortium name="DOE Joint Genome Institute"/>
            <person name="Ahrendt S."/>
            <person name="Riley R."/>
            <person name="Andreopoulos W."/>
            <person name="Labutti K."/>
            <person name="Pangilinan J."/>
            <person name="Ruiz-Duenas F.J."/>
            <person name="Barrasa J.M."/>
            <person name="Sanchez-Garcia M."/>
            <person name="Camarero S."/>
            <person name="Miyauchi S."/>
            <person name="Serrano A."/>
            <person name="Linde D."/>
            <person name="Babiker R."/>
            <person name="Drula E."/>
            <person name="Ayuso-Fernandez I."/>
            <person name="Pacheco R."/>
            <person name="Padilla G."/>
            <person name="Ferreira P."/>
            <person name="Barriuso J."/>
            <person name="Kellner H."/>
            <person name="Castanera R."/>
            <person name="Alfaro M."/>
            <person name="Ramirez L."/>
            <person name="Pisabarro A.G."/>
            <person name="Kuo A."/>
            <person name="Tritt A."/>
            <person name="Lipzen A."/>
            <person name="He G."/>
            <person name="Yan M."/>
            <person name="Ng V."/>
            <person name="Cullen D."/>
            <person name="Martin F."/>
            <person name="Rosso M.-N."/>
            <person name="Henrissat B."/>
            <person name="Hibbett D."/>
            <person name="Martinez A.T."/>
            <person name="Grigoriev I.V."/>
        </authorList>
    </citation>
    <scope>NUCLEOTIDE SEQUENCE</scope>
    <source>
        <strain evidence="10">CBS 247.69</strain>
    </source>
</reference>
<dbReference type="InterPro" id="IPR018328">
    <property type="entry name" value="Rad4_beta-hairpin_dom3"/>
</dbReference>
<dbReference type="InterPro" id="IPR038765">
    <property type="entry name" value="Papain-like_cys_pep_sf"/>
</dbReference>
<evidence type="ECO:0000313" key="11">
    <source>
        <dbReference type="Proteomes" id="UP000807353"/>
    </source>
</evidence>
<feature type="region of interest" description="Disordered" evidence="6">
    <location>
        <begin position="318"/>
        <end position="338"/>
    </location>
</feature>
<evidence type="ECO:0000256" key="2">
    <source>
        <dbReference type="ARBA" id="ARBA00009525"/>
    </source>
</evidence>
<dbReference type="FunFam" id="3.30.70.2460:FF:000001">
    <property type="entry name" value="DNA repair protein Rad4 family"/>
    <property type="match status" value="1"/>
</dbReference>
<dbReference type="GO" id="GO:0071942">
    <property type="term" value="C:XPC complex"/>
    <property type="evidence" value="ECO:0007669"/>
    <property type="project" value="TreeGrafter"/>
</dbReference>
<comment type="similarity">
    <text evidence="2">Belongs to the XPC family.</text>
</comment>
<evidence type="ECO:0000259" key="7">
    <source>
        <dbReference type="SMART" id="SM01030"/>
    </source>
</evidence>
<dbReference type="Gene3D" id="2.20.20.110">
    <property type="entry name" value="Rad4, beta-hairpin domain BHD1"/>
    <property type="match status" value="1"/>
</dbReference>
<feature type="region of interest" description="Disordered" evidence="6">
    <location>
        <begin position="222"/>
        <end position="300"/>
    </location>
</feature>
<evidence type="ECO:0000259" key="8">
    <source>
        <dbReference type="SMART" id="SM01031"/>
    </source>
</evidence>
<accession>A0A9P5YAS2</accession>
<feature type="domain" description="Rad4 beta-hairpin" evidence="7">
    <location>
        <begin position="490"/>
        <end position="544"/>
    </location>
</feature>
<dbReference type="InterPro" id="IPR036985">
    <property type="entry name" value="Transglutaminase-like_sf"/>
</dbReference>
<protein>
    <recommendedName>
        <fullName evidence="12">Rad4-domain-containing protein</fullName>
    </recommendedName>
</protein>
<sequence length="1025" mass="114200">MGQDSEDECDWEEVEVPEQKPIEITISASSSQPKATDTKGISHAERLVRIDCHKIHTVALLGNAWIRNKWINDPLLHARLLSLTPLALQTAFATIHKSRIPDQNQRGRLFEAAVTNLTEWWSSTFFEVTFDGHIRNKTYDMVQSKLAARGLLVEEGRPEPEDIHDILGFGGETMRSPKSLMKHALMQSGSRDTSAQLFTALCRGMGIPARLVVSLQSVPWQSGVGKPKPTYSRKASNKGKEKEKDYENHGGDKDEGGLEEVDMPGSSSTSVSGTSTKKKKLVFNGPGHRLDGKIPSSKFDNAKGKERAKLVTNLRKTKSKGNTLGGGETVTITPPDPTTTPPVFWTEVFSRPDSRWIPVDPIRCIVNKRKSFDPTPSSLGQANQPGTTIYPHPYAASQNKKVKTAPLTRQENRMIYVVAFEEDGYARDVTRRYAKEFSAKVEKVQGGSNTIGSGGKGRKAWWEKVISAVRRPYRLHRDDVEDEELEAAQMTEGMPTTISGFKDHPLYVLTRHLKQTQVIDPPPPDTKEIGKFRGEPVYPRSSVVSLKTAENWMRSEGRIVKEGCQALKFVKVRAGTVGKMRELEVLKDELRAAGESSKDGLNGNTPSGEIMQGLYSRKQTESYVPDPVVDGKVPKNNFGNIDLYVPSMLPQGAAHVPYKGVAKIARKLGFDFAEAVTGFEFKKRRAFPIIEGVVIAEENETALLEAYWEAEQDAEEKARIKREERVIKQWTRLVQGLRIRQRLQDQYKKPEEETIDGIDTHENEPVGIKARPCLARVRFEPLTALLCNQQETMAGGGGGGFLLGADDVVQAFHLPKYQHTNLSELPSAADRDDVVTSSDDGGHEPLNNFTYDLHTMDVDSDTGMELITSLPAVGESTPKTMREMAEDAARMRLTETKERSDDEVIITDIHPPPPPLETADKREVPRTITILPRSKGKAPQAQTMRASRARASKQASTKKRHRDSEESELSHDETQTPPNKRGRSKPDLPSPPVPTRTLRPRVPKTSAQLEEEKEQEKAYRRATAM</sequence>
<comment type="subcellular location">
    <subcellularLocation>
        <location evidence="1">Nucleus</location>
    </subcellularLocation>
</comment>
<comment type="caution">
    <text evidence="10">The sequence shown here is derived from an EMBL/GenBank/DDBJ whole genome shotgun (WGS) entry which is preliminary data.</text>
</comment>
<keyword evidence="3" id="KW-0227">DNA damage</keyword>
<evidence type="ECO:0000256" key="5">
    <source>
        <dbReference type="ARBA" id="ARBA00023242"/>
    </source>
</evidence>
<feature type="compositionally biased region" description="Basic and acidic residues" evidence="6">
    <location>
        <begin position="962"/>
        <end position="974"/>
    </location>
</feature>
<dbReference type="InterPro" id="IPR018327">
    <property type="entry name" value="BHD_2"/>
</dbReference>
<feature type="domain" description="Rad4 beta-hairpin" evidence="8">
    <location>
        <begin position="546"/>
        <end position="626"/>
    </location>
</feature>
<feature type="region of interest" description="Disordered" evidence="6">
    <location>
        <begin position="373"/>
        <end position="393"/>
    </location>
</feature>
<feature type="region of interest" description="Disordered" evidence="6">
    <location>
        <begin position="895"/>
        <end position="1025"/>
    </location>
</feature>
<name>A0A9P5YAS2_9AGAR</name>
<dbReference type="InterPro" id="IPR004583">
    <property type="entry name" value="DNA_repair_Rad4"/>
</dbReference>
<dbReference type="GO" id="GO:0006298">
    <property type="term" value="P:mismatch repair"/>
    <property type="evidence" value="ECO:0007669"/>
    <property type="project" value="TreeGrafter"/>
</dbReference>
<evidence type="ECO:0000256" key="4">
    <source>
        <dbReference type="ARBA" id="ARBA00023204"/>
    </source>
</evidence>
<dbReference type="OrthoDB" id="300780at2759"/>
<dbReference type="Gene3D" id="3.30.70.2460">
    <property type="entry name" value="Rad4, beta-hairpin domain BHD3"/>
    <property type="match status" value="1"/>
</dbReference>
<feature type="compositionally biased region" description="Basic residues" evidence="6">
    <location>
        <begin position="947"/>
        <end position="961"/>
    </location>
</feature>
<dbReference type="Pfam" id="PF10403">
    <property type="entry name" value="BHD_1"/>
    <property type="match status" value="1"/>
</dbReference>
<dbReference type="SMART" id="SM01032">
    <property type="entry name" value="BHD_3"/>
    <property type="match status" value="1"/>
</dbReference>
<feature type="compositionally biased region" description="Polar residues" evidence="6">
    <location>
        <begin position="374"/>
        <end position="387"/>
    </location>
</feature>
<proteinExistence type="inferred from homology"/>
<dbReference type="SMART" id="SM01031">
    <property type="entry name" value="BHD_2"/>
    <property type="match status" value="1"/>
</dbReference>
<organism evidence="10 11">
    <name type="scientific">Collybia nuda</name>
    <dbReference type="NCBI Taxonomy" id="64659"/>
    <lineage>
        <taxon>Eukaryota</taxon>
        <taxon>Fungi</taxon>
        <taxon>Dikarya</taxon>
        <taxon>Basidiomycota</taxon>
        <taxon>Agaricomycotina</taxon>
        <taxon>Agaricomycetes</taxon>
        <taxon>Agaricomycetidae</taxon>
        <taxon>Agaricales</taxon>
        <taxon>Tricholomatineae</taxon>
        <taxon>Clitocybaceae</taxon>
        <taxon>Collybia</taxon>
    </lineage>
</organism>
<feature type="region of interest" description="Disordered" evidence="6">
    <location>
        <begin position="828"/>
        <end position="848"/>
    </location>
</feature>
<dbReference type="GO" id="GO:0003684">
    <property type="term" value="F:damaged DNA binding"/>
    <property type="evidence" value="ECO:0007669"/>
    <property type="project" value="InterPro"/>
</dbReference>
<dbReference type="GO" id="GO:0005737">
    <property type="term" value="C:cytoplasm"/>
    <property type="evidence" value="ECO:0007669"/>
    <property type="project" value="TreeGrafter"/>
</dbReference>
<feature type="domain" description="Rad4 beta-hairpin" evidence="9">
    <location>
        <begin position="633"/>
        <end position="707"/>
    </location>
</feature>
<evidence type="ECO:0000259" key="9">
    <source>
        <dbReference type="SMART" id="SM01032"/>
    </source>
</evidence>
<feature type="compositionally biased region" description="Low complexity" evidence="6">
    <location>
        <begin position="265"/>
        <end position="275"/>
    </location>
</feature>
<evidence type="ECO:0000256" key="1">
    <source>
        <dbReference type="ARBA" id="ARBA00004123"/>
    </source>
</evidence>
<dbReference type="SMART" id="SM01030">
    <property type="entry name" value="BHD_1"/>
    <property type="match status" value="1"/>
</dbReference>
<dbReference type="Proteomes" id="UP000807353">
    <property type="component" value="Unassembled WGS sequence"/>
</dbReference>
<feature type="compositionally biased region" description="Basic and acidic residues" evidence="6">
    <location>
        <begin position="238"/>
        <end position="256"/>
    </location>
</feature>
<keyword evidence="11" id="KW-1185">Reference proteome</keyword>
<evidence type="ECO:0008006" key="12">
    <source>
        <dbReference type="Google" id="ProtNLM"/>
    </source>
</evidence>
<dbReference type="InterPro" id="IPR018325">
    <property type="entry name" value="Rad4/PNGase_transGLS-fold"/>
</dbReference>
<dbReference type="Gene3D" id="3.90.260.10">
    <property type="entry name" value="Transglutaminase-like"/>
    <property type="match status" value="1"/>
</dbReference>
<keyword evidence="5" id="KW-0539">Nucleus</keyword>
<dbReference type="AlphaFoldDB" id="A0A9P5YAS2"/>
<dbReference type="EMBL" id="MU150248">
    <property type="protein sequence ID" value="KAF9465269.1"/>
    <property type="molecule type" value="Genomic_DNA"/>
</dbReference>
<dbReference type="Pfam" id="PF03835">
    <property type="entry name" value="Rad4"/>
    <property type="match status" value="1"/>
</dbReference>
<dbReference type="Pfam" id="PF10404">
    <property type="entry name" value="BHD_2"/>
    <property type="match status" value="1"/>
</dbReference>
<dbReference type="GO" id="GO:0003697">
    <property type="term" value="F:single-stranded DNA binding"/>
    <property type="evidence" value="ECO:0007669"/>
    <property type="project" value="TreeGrafter"/>
</dbReference>
<dbReference type="PANTHER" id="PTHR12135">
    <property type="entry name" value="DNA REPAIR PROTEIN XP-C / RAD4"/>
    <property type="match status" value="1"/>
</dbReference>
<keyword evidence="4" id="KW-0234">DNA repair</keyword>